<organism evidence="5 6">
    <name type="scientific">Gillisia lutea</name>
    <dbReference type="NCBI Taxonomy" id="2909668"/>
    <lineage>
        <taxon>Bacteria</taxon>
        <taxon>Pseudomonadati</taxon>
        <taxon>Bacteroidota</taxon>
        <taxon>Flavobacteriia</taxon>
        <taxon>Flavobacteriales</taxon>
        <taxon>Flavobacteriaceae</taxon>
        <taxon>Gillisia</taxon>
    </lineage>
</organism>
<dbReference type="PANTHER" id="PTHR43108">
    <property type="entry name" value="N-ACETYLGLUCOSAMINE-6-SULFATASE FAMILY MEMBER"/>
    <property type="match status" value="1"/>
</dbReference>
<evidence type="ECO:0000256" key="2">
    <source>
        <dbReference type="ARBA" id="ARBA00022801"/>
    </source>
</evidence>
<accession>A0ABS9EBI7</accession>
<evidence type="ECO:0000259" key="4">
    <source>
        <dbReference type="Pfam" id="PF16347"/>
    </source>
</evidence>
<evidence type="ECO:0000256" key="3">
    <source>
        <dbReference type="SAM" id="SignalP"/>
    </source>
</evidence>
<evidence type="ECO:0000313" key="6">
    <source>
        <dbReference type="Proteomes" id="UP001179363"/>
    </source>
</evidence>
<dbReference type="Proteomes" id="UP001179363">
    <property type="component" value="Unassembled WGS sequence"/>
</dbReference>
<dbReference type="RefSeq" id="WP_236132404.1">
    <property type="nucleotide sequence ID" value="NZ_JAKGTH010000006.1"/>
</dbReference>
<gene>
    <name evidence="5" type="ORF">L1I30_01125</name>
</gene>
<feature type="chain" id="PRO_5046427217" evidence="3">
    <location>
        <begin position="25"/>
        <end position="569"/>
    </location>
</feature>
<evidence type="ECO:0000256" key="1">
    <source>
        <dbReference type="ARBA" id="ARBA00008779"/>
    </source>
</evidence>
<dbReference type="SUPFAM" id="SSF53649">
    <property type="entry name" value="Alkaline phosphatase-like"/>
    <property type="match status" value="1"/>
</dbReference>
<dbReference type="InterPro" id="IPR024607">
    <property type="entry name" value="Sulfatase_CS"/>
</dbReference>
<dbReference type="EMBL" id="JAKGTH010000006">
    <property type="protein sequence ID" value="MCF4100255.1"/>
    <property type="molecule type" value="Genomic_DNA"/>
</dbReference>
<dbReference type="InterPro" id="IPR017850">
    <property type="entry name" value="Alkaline_phosphatase_core_sf"/>
</dbReference>
<feature type="signal peptide" evidence="3">
    <location>
        <begin position="1"/>
        <end position="24"/>
    </location>
</feature>
<dbReference type="CDD" id="cd16031">
    <property type="entry name" value="G6S_like"/>
    <property type="match status" value="1"/>
</dbReference>
<comment type="similarity">
    <text evidence="1">Belongs to the sulfatase family.</text>
</comment>
<dbReference type="Pfam" id="PF16347">
    <property type="entry name" value="SGSH_C"/>
    <property type="match status" value="1"/>
</dbReference>
<proteinExistence type="inferred from homology"/>
<keyword evidence="3" id="KW-0732">Signal</keyword>
<name>A0ABS9EBI7_9FLAO</name>
<protein>
    <submittedName>
        <fullName evidence="5">Sulfatase</fullName>
    </submittedName>
</protein>
<evidence type="ECO:0000313" key="5">
    <source>
        <dbReference type="EMBL" id="MCF4100255.1"/>
    </source>
</evidence>
<dbReference type="PROSITE" id="PS51257">
    <property type="entry name" value="PROKAR_LIPOPROTEIN"/>
    <property type="match status" value="1"/>
</dbReference>
<reference evidence="5" key="1">
    <citation type="submission" date="2022-01" db="EMBL/GenBank/DDBJ databases">
        <title>Gillisia lutea sp. nov., isolated from marine plastic residues from the Malvarosa beach (Valencia, Spain).</title>
        <authorList>
            <person name="Vidal-Verdu A."/>
            <person name="Molina-Menor E."/>
            <person name="Satari L."/>
            <person name="Pascual J."/>
            <person name="Pereto J."/>
            <person name="Porcar M."/>
        </authorList>
    </citation>
    <scope>NUCLEOTIDE SEQUENCE</scope>
    <source>
        <strain evidence="5">M10.2A</strain>
    </source>
</reference>
<keyword evidence="6" id="KW-1185">Reference proteome</keyword>
<comment type="caution">
    <text evidence="5">The sequence shown here is derived from an EMBL/GenBank/DDBJ whole genome shotgun (WGS) entry which is preliminary data.</text>
</comment>
<dbReference type="PANTHER" id="PTHR43108:SF6">
    <property type="entry name" value="N-SULPHOGLUCOSAMINE SULPHOHYDROLASE"/>
    <property type="match status" value="1"/>
</dbReference>
<dbReference type="PROSITE" id="PS00149">
    <property type="entry name" value="SULFATASE_2"/>
    <property type="match status" value="1"/>
</dbReference>
<feature type="domain" description="N-sulphoglucosamine sulphohydrolase C-terminal" evidence="4">
    <location>
        <begin position="384"/>
        <end position="536"/>
    </location>
</feature>
<dbReference type="Gene3D" id="3.40.720.10">
    <property type="entry name" value="Alkaline Phosphatase, subunit A"/>
    <property type="match status" value="1"/>
</dbReference>
<sequence length="569" mass="66296">MCFSKSNIIPLLAFLLLFSCQEEAKKDMAVSNSQYDQPNIIFIMADDHAVQAISAYGHAIGKVAPTPNIDRLARNGAIFQKNFCTNSICGPSRAVILTGKHSHINGFRMNGEKFDNSQQTFPKILQKNGYQTAIIGKWHLHGFPTGFDHWKILNDQGKYYNPEFIEQKDTVNIDEEYVNNNPHWSIDMKDTTVVEGYATDLITNYSIEWMEKRDRTKPFYLMVHHKAPHRNWMPALRHLNLYDSVSFPVPETYFSDHENQKAAQQQLQTIYKDMYEGHDLKMSKHHGTDELASNPWTDDFERMTPVQKKIWNTAYRKKNDAMHDMQLSGKEMAMWKLQRYLQDYMATIASVDEGVGKILDYLEKTGLDKNTLVIYTSDQGFYLGEKGWFDKRFMYEESFKMPLLMQFPKEIKANTTVNALTQNLDFAPTILNFAGITPPADMQGISFKGLFSESNTMPKHDALYYHFYDFPAFHMVKRHYGVRTERYKLIHFYDDIDQWEFYDLKEDPTEEHNLYADSNYADIINEMKLKLDSLQAAYKVTDKEFETSSPKSVKKAYDNFEKMRGTPME</sequence>
<keyword evidence="2" id="KW-0378">Hydrolase</keyword>
<dbReference type="PROSITE" id="PS00523">
    <property type="entry name" value="SULFATASE_1"/>
    <property type="match status" value="1"/>
</dbReference>
<dbReference type="InterPro" id="IPR032506">
    <property type="entry name" value="SGSH_C"/>
</dbReference>